<feature type="compositionally biased region" description="Low complexity" evidence="1">
    <location>
        <begin position="170"/>
        <end position="184"/>
    </location>
</feature>
<feature type="compositionally biased region" description="Low complexity" evidence="1">
    <location>
        <begin position="72"/>
        <end position="92"/>
    </location>
</feature>
<reference evidence="2 4" key="3">
    <citation type="journal article" date="2015" name="BMC Genomics">
        <title>Sex and parasites: genomic and transcriptomic analysis of Microbotryum lychnidis-dioicae, the biotrophic and plant-castrating anther smut fungus.</title>
        <authorList>
            <person name="Perlin M.H."/>
            <person name="Amselem J."/>
            <person name="Fontanillas E."/>
            <person name="Toh S.S."/>
            <person name="Chen Z."/>
            <person name="Goldberg J."/>
            <person name="Duplessis S."/>
            <person name="Henrissat B."/>
            <person name="Young S."/>
            <person name="Zeng Q."/>
            <person name="Aguileta G."/>
            <person name="Petit E."/>
            <person name="Badouin H."/>
            <person name="Andrews J."/>
            <person name="Razeeq D."/>
            <person name="Gabaldon T."/>
            <person name="Quesneville H."/>
            <person name="Giraud T."/>
            <person name="Hood M.E."/>
            <person name="Schultz D.J."/>
            <person name="Cuomo C.A."/>
        </authorList>
    </citation>
    <scope>NUCLEOTIDE SEQUENCE [LARGE SCALE GENOMIC DNA]</scope>
    <source>
        <strain evidence="2">P1A1 Lamole</strain>
        <strain evidence="4">p1A1 Lamole</strain>
    </source>
</reference>
<dbReference type="EMBL" id="GL541757">
    <property type="protein sequence ID" value="KDE03130.1"/>
    <property type="molecule type" value="Genomic_DNA"/>
</dbReference>
<proteinExistence type="predicted"/>
<feature type="region of interest" description="Disordered" evidence="1">
    <location>
        <begin position="1"/>
        <end position="247"/>
    </location>
</feature>
<evidence type="ECO:0000313" key="3">
    <source>
        <dbReference type="EnsemblFungi" id="MVLG_06367T0"/>
    </source>
</evidence>
<feature type="compositionally biased region" description="Acidic residues" evidence="1">
    <location>
        <begin position="150"/>
        <end position="166"/>
    </location>
</feature>
<dbReference type="Proteomes" id="UP000017200">
    <property type="component" value="Unassembled WGS sequence"/>
</dbReference>
<dbReference type="OrthoDB" id="10500893at2759"/>
<dbReference type="EnsemblFungi" id="MVLG_06367T0">
    <property type="protein sequence ID" value="MVLG_06367T0"/>
    <property type="gene ID" value="MVLG_06367"/>
</dbReference>
<feature type="region of interest" description="Disordered" evidence="1">
    <location>
        <begin position="493"/>
        <end position="523"/>
    </location>
</feature>
<dbReference type="EMBL" id="AEIJ01000746">
    <property type="status" value="NOT_ANNOTATED_CDS"/>
    <property type="molecule type" value="Genomic_DNA"/>
</dbReference>
<feature type="region of interest" description="Disordered" evidence="1">
    <location>
        <begin position="575"/>
        <end position="598"/>
    </location>
</feature>
<feature type="compositionally biased region" description="Basic and acidic residues" evidence="1">
    <location>
        <begin position="10"/>
        <end position="34"/>
    </location>
</feature>
<dbReference type="InParanoid" id="U5HH26"/>
<name>U5HH26_USTV1</name>
<feature type="compositionally biased region" description="Low complexity" evidence="1">
    <location>
        <begin position="212"/>
        <end position="235"/>
    </location>
</feature>
<feature type="compositionally biased region" description="Polar residues" evidence="1">
    <location>
        <begin position="93"/>
        <end position="105"/>
    </location>
</feature>
<keyword evidence="4" id="KW-1185">Reference proteome</keyword>
<feature type="compositionally biased region" description="Polar residues" evidence="1">
    <location>
        <begin position="493"/>
        <end position="512"/>
    </location>
</feature>
<dbReference type="HOGENOM" id="CLU_456497_0_0_1"/>
<organism evidence="2">
    <name type="scientific">Microbotryum lychnidis-dioicae (strain p1A1 Lamole / MvSl-1064)</name>
    <name type="common">Anther smut fungus</name>
    <dbReference type="NCBI Taxonomy" id="683840"/>
    <lineage>
        <taxon>Eukaryota</taxon>
        <taxon>Fungi</taxon>
        <taxon>Dikarya</taxon>
        <taxon>Basidiomycota</taxon>
        <taxon>Pucciniomycotina</taxon>
        <taxon>Microbotryomycetes</taxon>
        <taxon>Microbotryales</taxon>
        <taxon>Microbotryaceae</taxon>
        <taxon>Microbotryum</taxon>
    </lineage>
</organism>
<accession>U5HH26</accession>
<dbReference type="AlphaFoldDB" id="U5HH26"/>
<feature type="compositionally biased region" description="Low complexity" evidence="1">
    <location>
        <begin position="575"/>
        <end position="585"/>
    </location>
</feature>
<evidence type="ECO:0000313" key="4">
    <source>
        <dbReference type="Proteomes" id="UP000017200"/>
    </source>
</evidence>
<feature type="compositionally biased region" description="Basic and acidic residues" evidence="1">
    <location>
        <begin position="124"/>
        <end position="149"/>
    </location>
</feature>
<reference evidence="2" key="2">
    <citation type="submission" date="2010-11" db="EMBL/GenBank/DDBJ databases">
        <authorList>
            <consortium name="The Broad Institute Genome Sequencing Platform"/>
            <person name="Earl A."/>
            <person name="Ward D."/>
            <person name="Feldgarden M."/>
            <person name="Gevers D."/>
            <person name="Butler R."/>
            <person name="Young S.K."/>
            <person name="Zeng Q."/>
            <person name="Gargeya S."/>
            <person name="Fitzgerald M."/>
            <person name="Haas B."/>
            <person name="Abouelleil A."/>
            <person name="Alvarado L."/>
            <person name="Arachchi H.M."/>
            <person name="Berlin A."/>
            <person name="Brown A."/>
            <person name="Chapman S.B."/>
            <person name="Chen Z."/>
            <person name="Dunbar C."/>
            <person name="Freedman E."/>
            <person name="Gearin G."/>
            <person name="Gellesch M."/>
            <person name="Goldberg J."/>
            <person name="Griggs A."/>
            <person name="Gujja S."/>
            <person name="Heilman E."/>
            <person name="Heiman D."/>
            <person name="Howarth C."/>
            <person name="Larson L."/>
            <person name="Lui A."/>
            <person name="MacDonald P.J.P."/>
            <person name="Mehta T."/>
            <person name="Montmayeur A."/>
            <person name="Murphy C."/>
            <person name="Neiman D."/>
            <person name="Pearson M."/>
            <person name="Priest M."/>
            <person name="Roberts A."/>
            <person name="Saif S."/>
            <person name="Shea T."/>
            <person name="Shenoy N."/>
            <person name="Sisk P."/>
            <person name="Stolte C."/>
            <person name="Sykes S."/>
            <person name="White J."/>
            <person name="Yandava C."/>
            <person name="Wortman J."/>
            <person name="Nusbaum C."/>
            <person name="Birren B."/>
        </authorList>
    </citation>
    <scope>NUCLEOTIDE SEQUENCE</scope>
    <source>
        <strain evidence="2">P1A1 Lamole</strain>
    </source>
</reference>
<reference evidence="3" key="4">
    <citation type="submission" date="2015-06" db="UniProtKB">
        <authorList>
            <consortium name="EnsemblFungi"/>
        </authorList>
    </citation>
    <scope>IDENTIFICATION</scope>
</reference>
<evidence type="ECO:0000256" key="1">
    <source>
        <dbReference type="SAM" id="MobiDB-lite"/>
    </source>
</evidence>
<gene>
    <name evidence="2" type="ORF">MVLG_06367</name>
</gene>
<protein>
    <submittedName>
        <fullName evidence="2 3">Uncharacterized protein</fullName>
    </submittedName>
</protein>
<feature type="region of interest" description="Disordered" evidence="1">
    <location>
        <begin position="372"/>
        <end position="401"/>
    </location>
</feature>
<evidence type="ECO:0000313" key="2">
    <source>
        <dbReference type="EMBL" id="KDE03130.1"/>
    </source>
</evidence>
<feature type="compositionally biased region" description="Low complexity" evidence="1">
    <location>
        <begin position="108"/>
        <end position="121"/>
    </location>
</feature>
<feature type="compositionally biased region" description="Acidic residues" evidence="1">
    <location>
        <begin position="236"/>
        <end position="246"/>
    </location>
</feature>
<reference evidence="4" key="1">
    <citation type="submission" date="2010-11" db="EMBL/GenBank/DDBJ databases">
        <title>The genome sequence of Microbotryum violaceum strain p1A1 Lamole.</title>
        <authorList>
            <person name="Cuomo C."/>
            <person name="Perlin M."/>
            <person name="Young S.K."/>
            <person name="Zeng Q."/>
            <person name="Gargeya S."/>
            <person name="Alvarado L."/>
            <person name="Berlin A."/>
            <person name="Chapman S.B."/>
            <person name="Chen Z."/>
            <person name="Freedman E."/>
            <person name="Gellesch M."/>
            <person name="Goldberg J."/>
            <person name="Griggs A."/>
            <person name="Gujja S."/>
            <person name="Heilman E."/>
            <person name="Heiman D."/>
            <person name="Howarth C."/>
            <person name="Mehta T."/>
            <person name="Neiman D."/>
            <person name="Pearson M."/>
            <person name="Roberts A."/>
            <person name="Saif S."/>
            <person name="Shea T."/>
            <person name="Shenoy N."/>
            <person name="Sisk P."/>
            <person name="Stolte C."/>
            <person name="Sykes S."/>
            <person name="White J."/>
            <person name="Yandava C."/>
            <person name="Haas B."/>
            <person name="Nusbaum C."/>
            <person name="Birren B."/>
        </authorList>
    </citation>
    <scope>NUCLEOTIDE SEQUENCE [LARGE SCALE GENOMIC DNA]</scope>
    <source>
        <strain evidence="4">p1A1 Lamole</strain>
    </source>
</reference>
<sequence>MAWYRSSSSIDRRRYATSVRMHDDGVAKTTDKGKGKANMMSAIVVPALEDATHQRPPTMTKPRKRSYVLHRASTASSNDSSKASTSTLSSSSPCTCWSRQVTSPTRDGGSAAAAPPKSGAANRFPRDGADRCSADQHDADPDKEERVDGDGDDDDDDADDESDDNEPALTSTTTPSRPTTGPTTRRIRSGYDTRLGHYDPFGVGRSLDGVTPADLSAASSTSPLPSLSPSRPPLFDDSDEDDDDDETSRIYYLSNTDDEDNDVLCTPTSAGSGPVRRVSLGLLREPVKTMAVNDPLLSPPPSPMLILTFGRQGLKSAWLPASPLTTSSVSPTTTPPTITPATSPSFPAFLSTSPPSMTSSILTAERVRSTSGAWDATVPGGTTSKPLSPVSLPPPTTSTTVPKVSLLTKSLRSLAISLPNLQLPGLRPPLLSLDLEGLDAGERAPWKRPHRASFGAVDSSLAIAGATPSVESWAENADEVLTMFQLQTFSAPPLASSVNSRQDPASTSTSADRSAKKSAVPVSPVPIAPAPTVMMPRYVSNQRHLLMLSLELEMMRRHKISAPLKGRAVVVRVATPPRGSSPMSSGGSGLRWEVMPAV</sequence>